<proteinExistence type="predicted"/>
<dbReference type="InterPro" id="IPR000700">
    <property type="entry name" value="PAS-assoc_C"/>
</dbReference>
<feature type="domain" description="PAC" evidence="3">
    <location>
        <begin position="75"/>
        <end position="127"/>
    </location>
</feature>
<evidence type="ECO:0000256" key="1">
    <source>
        <dbReference type="SAM" id="Coils"/>
    </source>
</evidence>
<dbReference type="InterPro" id="IPR003607">
    <property type="entry name" value="HD/PDEase_dom"/>
</dbReference>
<dbReference type="InterPro" id="IPR037522">
    <property type="entry name" value="HD_GYP_dom"/>
</dbReference>
<dbReference type="Gene3D" id="1.10.3210.10">
    <property type="entry name" value="Hypothetical protein af1432"/>
    <property type="match status" value="1"/>
</dbReference>
<dbReference type="Pfam" id="PF13185">
    <property type="entry name" value="GAF_2"/>
    <property type="match status" value="1"/>
</dbReference>
<feature type="domain" description="PAC" evidence="3">
    <location>
        <begin position="325"/>
        <end position="376"/>
    </location>
</feature>
<protein>
    <submittedName>
        <fullName evidence="5">PAS domain S-box protein</fullName>
    </submittedName>
</protein>
<evidence type="ECO:0000313" key="6">
    <source>
        <dbReference type="Proteomes" id="UP000318834"/>
    </source>
</evidence>
<keyword evidence="1" id="KW-0175">Coiled coil</keyword>
<dbReference type="InterPro" id="IPR052020">
    <property type="entry name" value="Cyclic_di-GMP/3'3'-cGAMP_PDE"/>
</dbReference>
<dbReference type="Gene3D" id="3.30.450.20">
    <property type="entry name" value="PAS domain"/>
    <property type="match status" value="3"/>
</dbReference>
<dbReference type="InterPro" id="IPR001610">
    <property type="entry name" value="PAC"/>
</dbReference>
<dbReference type="SMART" id="SM00065">
    <property type="entry name" value="GAF"/>
    <property type="match status" value="1"/>
</dbReference>
<dbReference type="GO" id="GO:0006355">
    <property type="term" value="P:regulation of DNA-templated transcription"/>
    <property type="evidence" value="ECO:0007669"/>
    <property type="project" value="InterPro"/>
</dbReference>
<dbReference type="PROSITE" id="PS50113">
    <property type="entry name" value="PAC"/>
    <property type="match status" value="3"/>
</dbReference>
<dbReference type="CDD" id="cd00130">
    <property type="entry name" value="PAS"/>
    <property type="match status" value="3"/>
</dbReference>
<dbReference type="EMBL" id="VBAP01000158">
    <property type="protein sequence ID" value="TMI70230.1"/>
    <property type="molecule type" value="Genomic_DNA"/>
</dbReference>
<feature type="domain" description="HD-GYP" evidence="4">
    <location>
        <begin position="550"/>
        <end position="734"/>
    </location>
</feature>
<dbReference type="SUPFAM" id="SSF109604">
    <property type="entry name" value="HD-domain/PDEase-like"/>
    <property type="match status" value="1"/>
</dbReference>
<name>A0A537IG53_9BACT</name>
<dbReference type="InterPro" id="IPR000014">
    <property type="entry name" value="PAS"/>
</dbReference>
<dbReference type="SUPFAM" id="SSF55785">
    <property type="entry name" value="PYP-like sensor domain (PAS domain)"/>
    <property type="match status" value="3"/>
</dbReference>
<feature type="domain" description="PAC" evidence="3">
    <location>
        <begin position="201"/>
        <end position="251"/>
    </location>
</feature>
<dbReference type="InterPro" id="IPR013767">
    <property type="entry name" value="PAS_fold"/>
</dbReference>
<feature type="domain" description="PAS" evidence="2">
    <location>
        <begin position="128"/>
        <end position="184"/>
    </location>
</feature>
<dbReference type="Pfam" id="PF13487">
    <property type="entry name" value="HD_5"/>
    <property type="match status" value="1"/>
</dbReference>
<gene>
    <name evidence="5" type="ORF">E6H05_13945</name>
</gene>
<dbReference type="PANTHER" id="PTHR45228:SF1">
    <property type="entry name" value="CYCLIC DI-GMP PHOSPHODIESTERASE TM_0186"/>
    <property type="match status" value="1"/>
</dbReference>
<accession>A0A537IG53</accession>
<dbReference type="Gene3D" id="3.30.450.40">
    <property type="match status" value="1"/>
</dbReference>
<evidence type="ECO:0000259" key="4">
    <source>
        <dbReference type="PROSITE" id="PS51832"/>
    </source>
</evidence>
<dbReference type="SMART" id="SM00091">
    <property type="entry name" value="PAS"/>
    <property type="match status" value="3"/>
</dbReference>
<evidence type="ECO:0000259" key="2">
    <source>
        <dbReference type="PROSITE" id="PS50112"/>
    </source>
</evidence>
<dbReference type="InterPro" id="IPR035965">
    <property type="entry name" value="PAS-like_dom_sf"/>
</dbReference>
<reference evidence="5 6" key="1">
    <citation type="journal article" date="2019" name="Nat. Microbiol.">
        <title>Mediterranean grassland soil C-N compound turnover is dependent on rainfall and depth, and is mediated by genomically divergent microorganisms.</title>
        <authorList>
            <person name="Diamond S."/>
            <person name="Andeer P.F."/>
            <person name="Li Z."/>
            <person name="Crits-Christoph A."/>
            <person name="Burstein D."/>
            <person name="Anantharaman K."/>
            <person name="Lane K.R."/>
            <person name="Thomas B.C."/>
            <person name="Pan C."/>
            <person name="Northen T.R."/>
            <person name="Banfield J.F."/>
        </authorList>
    </citation>
    <scope>NUCLEOTIDE SEQUENCE [LARGE SCALE GENOMIC DNA]</scope>
    <source>
        <strain evidence="5">NP_8</strain>
    </source>
</reference>
<dbReference type="Gene3D" id="6.10.250.490">
    <property type="match status" value="1"/>
</dbReference>
<dbReference type="Pfam" id="PF13426">
    <property type="entry name" value="PAS_9"/>
    <property type="match status" value="2"/>
</dbReference>
<dbReference type="SUPFAM" id="SSF55781">
    <property type="entry name" value="GAF domain-like"/>
    <property type="match status" value="1"/>
</dbReference>
<dbReference type="Pfam" id="PF00989">
    <property type="entry name" value="PAS"/>
    <property type="match status" value="1"/>
</dbReference>
<dbReference type="PROSITE" id="PS51832">
    <property type="entry name" value="HD_GYP"/>
    <property type="match status" value="1"/>
</dbReference>
<evidence type="ECO:0000259" key="3">
    <source>
        <dbReference type="PROSITE" id="PS50113"/>
    </source>
</evidence>
<evidence type="ECO:0000313" key="5">
    <source>
        <dbReference type="EMBL" id="TMI70230.1"/>
    </source>
</evidence>
<dbReference type="InterPro" id="IPR003018">
    <property type="entry name" value="GAF"/>
</dbReference>
<dbReference type="InterPro" id="IPR029016">
    <property type="entry name" value="GAF-like_dom_sf"/>
</dbReference>
<dbReference type="NCBIfam" id="TIGR00229">
    <property type="entry name" value="sensory_box"/>
    <property type="match status" value="3"/>
</dbReference>
<dbReference type="CDD" id="cd00077">
    <property type="entry name" value="HDc"/>
    <property type="match status" value="1"/>
</dbReference>
<dbReference type="Proteomes" id="UP000318834">
    <property type="component" value="Unassembled WGS sequence"/>
</dbReference>
<feature type="domain" description="PAS" evidence="2">
    <location>
        <begin position="252"/>
        <end position="322"/>
    </location>
</feature>
<dbReference type="SMART" id="SM00471">
    <property type="entry name" value="HDc"/>
    <property type="match status" value="1"/>
</dbReference>
<organism evidence="5 6">
    <name type="scientific">Candidatus Segetimicrobium genomatis</name>
    <dbReference type="NCBI Taxonomy" id="2569760"/>
    <lineage>
        <taxon>Bacteria</taxon>
        <taxon>Bacillati</taxon>
        <taxon>Candidatus Sysuimicrobiota</taxon>
        <taxon>Candidatus Sysuimicrobiia</taxon>
        <taxon>Candidatus Sysuimicrobiales</taxon>
        <taxon>Candidatus Segetimicrobiaceae</taxon>
        <taxon>Candidatus Segetimicrobium</taxon>
    </lineage>
</organism>
<feature type="coiled-coil region" evidence="1">
    <location>
        <begin position="235"/>
        <end position="262"/>
    </location>
</feature>
<comment type="caution">
    <text evidence="5">The sequence shown here is derived from an EMBL/GenBank/DDBJ whole genome shotgun (WGS) entry which is preliminary data.</text>
</comment>
<dbReference type="PANTHER" id="PTHR45228">
    <property type="entry name" value="CYCLIC DI-GMP PHOSPHODIESTERASE TM_0186-RELATED"/>
    <property type="match status" value="1"/>
</dbReference>
<dbReference type="SMART" id="SM00086">
    <property type="entry name" value="PAC"/>
    <property type="match status" value="3"/>
</dbReference>
<sequence>MPPEYDYSGVLSGLPVGLYQSTPAGRILDANPAMVRMLGYPTRDALLAVNAGDLYVNPEDRQRWQALIERERVLVDFETQYRRYDGTVIWVQDRARAVIAGDGEAVYYAGILVDITARKQAEEVLRQNEASFRLLFAGNPLPMWVYDLSTLQFLEVNAAAIAHYGYTREEFLGMRITDIRPPEDVGRLIVDLAKRRPVLQSSGEWRHRRKDGRVIDAQIESHAMAFSGHDAVLVVAQDITDRKRAEEALAESEEQYRYLFENANDAIFTIDLRGNFTSVNKAAEMLSGYPRAEALRKNIADILPPEHLATARAMLATKLGGGDPTRYEVELLTKDGRRVPVEIGTTLISRFGEPIGVQGVGRDMTERKRAEEEIKRHLNRLTALRAIDVAIASSLDLSLALNVLLDQVTTQLQVHAAAVLLLNPHTQVLEPAAARGFRSNEIQRTRLRLGEGLAGRAALERRMVSAEHLAEAGRSFTRAELLAKERFVAYYAAPLVAKGQIEGVLEVFHRGPFEPTTDWLDFFTALAGQAAIAVDNVHLFSNLQTANLELKAAYDNTLEGWVRALDLRDKETEGHTQRVTDLTVRLAKSLGVPEADLVHVYRGALLHDIGKMAIPDAVLLKPGPLTPDERQIIERHPVYAYEFLSAIPYLRPALDIPYCHHEKWDGTGYPRGLKGEQIPLVARIFAVVDVWDALRSDRPYRKGWADEKALQHIREQAGSHFDRKIVESFFKMGF</sequence>
<dbReference type="AlphaFoldDB" id="A0A537IG53"/>
<dbReference type="PROSITE" id="PS50112">
    <property type="entry name" value="PAS"/>
    <property type="match status" value="2"/>
</dbReference>